<keyword evidence="2" id="KW-1185">Reference proteome</keyword>
<accession>A0A8T0NLD8</accession>
<dbReference type="EMBL" id="CM029053">
    <property type="protein sequence ID" value="KAG2549089.1"/>
    <property type="molecule type" value="Genomic_DNA"/>
</dbReference>
<comment type="caution">
    <text evidence="1">The sequence shown here is derived from an EMBL/GenBank/DDBJ whole genome shotgun (WGS) entry which is preliminary data.</text>
</comment>
<organism evidence="1 2">
    <name type="scientific">Panicum virgatum</name>
    <name type="common">Blackwell switchgrass</name>
    <dbReference type="NCBI Taxonomy" id="38727"/>
    <lineage>
        <taxon>Eukaryota</taxon>
        <taxon>Viridiplantae</taxon>
        <taxon>Streptophyta</taxon>
        <taxon>Embryophyta</taxon>
        <taxon>Tracheophyta</taxon>
        <taxon>Spermatophyta</taxon>
        <taxon>Magnoliopsida</taxon>
        <taxon>Liliopsida</taxon>
        <taxon>Poales</taxon>
        <taxon>Poaceae</taxon>
        <taxon>PACMAD clade</taxon>
        <taxon>Panicoideae</taxon>
        <taxon>Panicodae</taxon>
        <taxon>Paniceae</taxon>
        <taxon>Panicinae</taxon>
        <taxon>Panicum</taxon>
        <taxon>Panicum sect. Hiantes</taxon>
    </lineage>
</organism>
<dbReference type="Proteomes" id="UP000823388">
    <property type="component" value="Chromosome 9K"/>
</dbReference>
<gene>
    <name evidence="1" type="ORF">PVAP13_9KG170413</name>
</gene>
<evidence type="ECO:0000313" key="2">
    <source>
        <dbReference type="Proteomes" id="UP000823388"/>
    </source>
</evidence>
<sequence length="159" mass="17782">LFPNCPLQSCATDGSDHCPLLLGLNDVHPGKAKFHFEAFWTSLEGFQEVVAAAWTSERTSHCPFDTLARKFRATVTNLQSWSQKKVGHVNSQPALAREVLHQLKIAQDSRGLSSLELWLRNKLKPHCLALASVQHTIARSRSRTSWLKEGDTNIALFHA</sequence>
<feature type="non-terminal residue" evidence="1">
    <location>
        <position position="1"/>
    </location>
</feature>
<evidence type="ECO:0000313" key="1">
    <source>
        <dbReference type="EMBL" id="KAG2549089.1"/>
    </source>
</evidence>
<proteinExistence type="predicted"/>
<protein>
    <submittedName>
        <fullName evidence="1">Uncharacterized protein</fullName>
    </submittedName>
</protein>
<reference evidence="1" key="1">
    <citation type="submission" date="2020-05" db="EMBL/GenBank/DDBJ databases">
        <title>WGS assembly of Panicum virgatum.</title>
        <authorList>
            <person name="Lovell J.T."/>
            <person name="Jenkins J."/>
            <person name="Shu S."/>
            <person name="Juenger T.E."/>
            <person name="Schmutz J."/>
        </authorList>
    </citation>
    <scope>NUCLEOTIDE SEQUENCE</scope>
    <source>
        <strain evidence="1">AP13</strain>
    </source>
</reference>
<dbReference type="AlphaFoldDB" id="A0A8T0NLD8"/>
<name>A0A8T0NLD8_PANVG</name>